<reference evidence="4" key="1">
    <citation type="submission" date="2022-10" db="EMBL/GenBank/DDBJ databases">
        <authorList>
            <person name="Chen Y."/>
            <person name="Dougan E. K."/>
            <person name="Chan C."/>
            <person name="Rhodes N."/>
            <person name="Thang M."/>
        </authorList>
    </citation>
    <scope>NUCLEOTIDE SEQUENCE</scope>
</reference>
<evidence type="ECO:0000256" key="3">
    <source>
        <dbReference type="SAM" id="SignalP"/>
    </source>
</evidence>
<feature type="chain" id="PRO_5043272982" description="Transmembrane protein" evidence="3">
    <location>
        <begin position="29"/>
        <end position="167"/>
    </location>
</feature>
<sequence length="167" mass="19169">MARICRRRKAPAVLCICAFLWSLSHIDAQDLECLSFNFAGSFSKSSSEAVRQRQRPWPRVVRQIQTYDAYENMGNPFDVYAVAFGLSALMFVILFVVPFATNFGRTEEKEEEDVELLYEEVDDEDDEDDKEDLYEDESEKQGEEKKETKIEGKEVGAKKQETTASKA</sequence>
<evidence type="ECO:0000313" key="6">
    <source>
        <dbReference type="Proteomes" id="UP001152797"/>
    </source>
</evidence>
<dbReference type="AlphaFoldDB" id="A0A9P1GKW7"/>
<dbReference type="Proteomes" id="UP001152797">
    <property type="component" value="Unassembled WGS sequence"/>
</dbReference>
<accession>A0A9P1GKW7</accession>
<keyword evidence="2" id="KW-0472">Membrane</keyword>
<dbReference type="OrthoDB" id="425311at2759"/>
<protein>
    <recommendedName>
        <fullName evidence="7">Transmembrane protein</fullName>
    </recommendedName>
</protein>
<keyword evidence="2" id="KW-0812">Transmembrane</keyword>
<evidence type="ECO:0000256" key="1">
    <source>
        <dbReference type="SAM" id="MobiDB-lite"/>
    </source>
</evidence>
<name>A0A9P1GKW7_9DINO</name>
<feature type="signal peptide" evidence="3">
    <location>
        <begin position="1"/>
        <end position="28"/>
    </location>
</feature>
<keyword evidence="2" id="KW-1133">Transmembrane helix</keyword>
<evidence type="ECO:0000313" key="4">
    <source>
        <dbReference type="EMBL" id="CAI4014429.1"/>
    </source>
</evidence>
<evidence type="ECO:0000256" key="2">
    <source>
        <dbReference type="SAM" id="Phobius"/>
    </source>
</evidence>
<reference evidence="5" key="2">
    <citation type="submission" date="2024-04" db="EMBL/GenBank/DDBJ databases">
        <authorList>
            <person name="Chen Y."/>
            <person name="Shah S."/>
            <person name="Dougan E. K."/>
            <person name="Thang M."/>
            <person name="Chan C."/>
        </authorList>
    </citation>
    <scope>NUCLEOTIDE SEQUENCE [LARGE SCALE GENOMIC DNA]</scope>
</reference>
<organism evidence="4">
    <name type="scientific">Cladocopium goreaui</name>
    <dbReference type="NCBI Taxonomy" id="2562237"/>
    <lineage>
        <taxon>Eukaryota</taxon>
        <taxon>Sar</taxon>
        <taxon>Alveolata</taxon>
        <taxon>Dinophyceae</taxon>
        <taxon>Suessiales</taxon>
        <taxon>Symbiodiniaceae</taxon>
        <taxon>Cladocopium</taxon>
    </lineage>
</organism>
<feature type="compositionally biased region" description="Acidic residues" evidence="1">
    <location>
        <begin position="109"/>
        <end position="138"/>
    </location>
</feature>
<feature type="transmembrane region" description="Helical" evidence="2">
    <location>
        <begin position="79"/>
        <end position="100"/>
    </location>
</feature>
<keyword evidence="3" id="KW-0732">Signal</keyword>
<feature type="region of interest" description="Disordered" evidence="1">
    <location>
        <begin position="108"/>
        <end position="167"/>
    </location>
</feature>
<proteinExistence type="predicted"/>
<comment type="caution">
    <text evidence="4">The sequence shown here is derived from an EMBL/GenBank/DDBJ whole genome shotgun (WGS) entry which is preliminary data.</text>
</comment>
<dbReference type="EMBL" id="CAMXCT020006335">
    <property type="protein sequence ID" value="CAL1167804.1"/>
    <property type="molecule type" value="Genomic_DNA"/>
</dbReference>
<keyword evidence="6" id="KW-1185">Reference proteome</keyword>
<feature type="compositionally biased region" description="Basic and acidic residues" evidence="1">
    <location>
        <begin position="139"/>
        <end position="161"/>
    </location>
</feature>
<dbReference type="EMBL" id="CAMXCT030006335">
    <property type="protein sequence ID" value="CAL4801741.1"/>
    <property type="molecule type" value="Genomic_DNA"/>
</dbReference>
<evidence type="ECO:0000313" key="5">
    <source>
        <dbReference type="EMBL" id="CAL1167804.1"/>
    </source>
</evidence>
<gene>
    <name evidence="4" type="ORF">C1SCF055_LOCUS39333</name>
</gene>
<evidence type="ECO:0008006" key="7">
    <source>
        <dbReference type="Google" id="ProtNLM"/>
    </source>
</evidence>
<dbReference type="EMBL" id="CAMXCT010006335">
    <property type="protein sequence ID" value="CAI4014429.1"/>
    <property type="molecule type" value="Genomic_DNA"/>
</dbReference>